<feature type="transmembrane region" description="Helical" evidence="7">
    <location>
        <begin position="136"/>
        <end position="155"/>
    </location>
</feature>
<dbReference type="Pfam" id="PF00664">
    <property type="entry name" value="ABC_membrane"/>
    <property type="match status" value="1"/>
</dbReference>
<dbReference type="PANTHER" id="PTHR24221:SF261">
    <property type="entry name" value="GLUTATHIONE_L-CYSTEINE TRANSPORT SYSTEM ATP-BINDING_PERMEASE PROTEIN CYDD"/>
    <property type="match status" value="1"/>
</dbReference>
<dbReference type="InterPro" id="IPR039421">
    <property type="entry name" value="Type_1_exporter"/>
</dbReference>
<dbReference type="SUPFAM" id="SSF52540">
    <property type="entry name" value="P-loop containing nucleoside triphosphate hydrolases"/>
    <property type="match status" value="1"/>
</dbReference>
<dbReference type="EMBL" id="CP119326">
    <property type="protein sequence ID" value="WEK39961.1"/>
    <property type="molecule type" value="Genomic_DNA"/>
</dbReference>
<dbReference type="PROSITE" id="PS00211">
    <property type="entry name" value="ABC_TRANSPORTER_1"/>
    <property type="match status" value="1"/>
</dbReference>
<feature type="domain" description="ABC transmembrane type-1" evidence="9">
    <location>
        <begin position="28"/>
        <end position="308"/>
    </location>
</feature>
<reference evidence="10" key="1">
    <citation type="submission" date="2023-03" db="EMBL/GenBank/DDBJ databases">
        <title>Andean soil-derived lignocellulolytic bacterial consortium as a source of novel taxa and putative plastic-active enzymes.</title>
        <authorList>
            <person name="Diaz-Garcia L."/>
            <person name="Chuvochina M."/>
            <person name="Feuerriegel G."/>
            <person name="Bunk B."/>
            <person name="Sproer C."/>
            <person name="Streit W.R."/>
            <person name="Rodriguez L.M."/>
            <person name="Overmann J."/>
            <person name="Jimenez D.J."/>
        </authorList>
    </citation>
    <scope>NUCLEOTIDE SEQUENCE</scope>
    <source>
        <strain evidence="10">MAG 833</strain>
    </source>
</reference>
<keyword evidence="2 7" id="KW-0812">Transmembrane</keyword>
<accession>A0AAJ5WZ68</accession>
<dbReference type="GO" id="GO:0034040">
    <property type="term" value="F:ATPase-coupled lipid transmembrane transporter activity"/>
    <property type="evidence" value="ECO:0007669"/>
    <property type="project" value="TreeGrafter"/>
</dbReference>
<dbReference type="AlphaFoldDB" id="A0AAJ5WZ68"/>
<evidence type="ECO:0000259" key="9">
    <source>
        <dbReference type="PROSITE" id="PS50929"/>
    </source>
</evidence>
<dbReference type="GO" id="GO:0016887">
    <property type="term" value="F:ATP hydrolysis activity"/>
    <property type="evidence" value="ECO:0007669"/>
    <property type="project" value="InterPro"/>
</dbReference>
<feature type="transmembrane region" description="Helical" evidence="7">
    <location>
        <begin position="161"/>
        <end position="181"/>
    </location>
</feature>
<evidence type="ECO:0000256" key="2">
    <source>
        <dbReference type="ARBA" id="ARBA00022692"/>
    </source>
</evidence>
<dbReference type="GO" id="GO:0005886">
    <property type="term" value="C:plasma membrane"/>
    <property type="evidence" value="ECO:0007669"/>
    <property type="project" value="UniProtKB-SubCell"/>
</dbReference>
<dbReference type="CDD" id="cd18584">
    <property type="entry name" value="ABC_6TM_AarD_CydD"/>
    <property type="match status" value="1"/>
</dbReference>
<evidence type="ECO:0000256" key="7">
    <source>
        <dbReference type="SAM" id="Phobius"/>
    </source>
</evidence>
<dbReference type="Gene3D" id="3.40.50.300">
    <property type="entry name" value="P-loop containing nucleotide triphosphate hydrolases"/>
    <property type="match status" value="1"/>
</dbReference>
<evidence type="ECO:0000256" key="3">
    <source>
        <dbReference type="ARBA" id="ARBA00022741"/>
    </source>
</evidence>
<dbReference type="GO" id="GO:0042883">
    <property type="term" value="P:cysteine transport"/>
    <property type="evidence" value="ECO:0007669"/>
    <property type="project" value="InterPro"/>
</dbReference>
<dbReference type="InterPro" id="IPR014216">
    <property type="entry name" value="ABC_transptr_CydD"/>
</dbReference>
<name>A0AAJ5WZ68_9CAUL</name>
<dbReference type="PROSITE" id="PS50893">
    <property type="entry name" value="ABC_TRANSPORTER_2"/>
    <property type="match status" value="1"/>
</dbReference>
<evidence type="ECO:0000313" key="10">
    <source>
        <dbReference type="EMBL" id="WEK39961.1"/>
    </source>
</evidence>
<dbReference type="InterPro" id="IPR003593">
    <property type="entry name" value="AAA+_ATPase"/>
</dbReference>
<dbReference type="InterPro" id="IPR011527">
    <property type="entry name" value="ABC1_TM_dom"/>
</dbReference>
<dbReference type="InterPro" id="IPR036640">
    <property type="entry name" value="ABC1_TM_sf"/>
</dbReference>
<dbReference type="GO" id="GO:0005524">
    <property type="term" value="F:ATP binding"/>
    <property type="evidence" value="ECO:0007669"/>
    <property type="project" value="UniProtKB-KW"/>
</dbReference>
<protein>
    <submittedName>
        <fullName evidence="10">Thiol reductant ABC exporter subunit CydD</fullName>
    </submittedName>
</protein>
<organism evidence="10 11">
    <name type="scientific">Candidatus Brevundimonas colombiensis</name>
    <dbReference type="NCBI Taxonomy" id="3121376"/>
    <lineage>
        <taxon>Bacteria</taxon>
        <taxon>Pseudomonadati</taxon>
        <taxon>Pseudomonadota</taxon>
        <taxon>Alphaproteobacteria</taxon>
        <taxon>Caulobacterales</taxon>
        <taxon>Caulobacteraceae</taxon>
        <taxon>Brevundimonas</taxon>
    </lineage>
</organism>
<dbReference type="GO" id="GO:0140359">
    <property type="term" value="F:ABC-type transporter activity"/>
    <property type="evidence" value="ECO:0007669"/>
    <property type="project" value="InterPro"/>
</dbReference>
<dbReference type="SUPFAM" id="SSF90123">
    <property type="entry name" value="ABC transporter transmembrane region"/>
    <property type="match status" value="1"/>
</dbReference>
<comment type="subcellular location">
    <subcellularLocation>
        <location evidence="1">Cell membrane</location>
        <topology evidence="1">Multi-pass membrane protein</topology>
    </subcellularLocation>
</comment>
<evidence type="ECO:0000313" key="11">
    <source>
        <dbReference type="Proteomes" id="UP001213664"/>
    </source>
</evidence>
<dbReference type="InterPro" id="IPR003439">
    <property type="entry name" value="ABC_transporter-like_ATP-bd"/>
</dbReference>
<proteinExistence type="predicted"/>
<dbReference type="PROSITE" id="PS50929">
    <property type="entry name" value="ABC_TM1F"/>
    <property type="match status" value="1"/>
</dbReference>
<keyword evidence="3" id="KW-0547">Nucleotide-binding</keyword>
<keyword evidence="5 7" id="KW-1133">Transmembrane helix</keyword>
<evidence type="ECO:0000259" key="8">
    <source>
        <dbReference type="PROSITE" id="PS50893"/>
    </source>
</evidence>
<keyword evidence="6 7" id="KW-0472">Membrane</keyword>
<gene>
    <name evidence="10" type="primary">cydD</name>
    <name evidence="10" type="ORF">P0Y50_15720</name>
</gene>
<dbReference type="Proteomes" id="UP001213664">
    <property type="component" value="Chromosome"/>
</dbReference>
<dbReference type="PANTHER" id="PTHR24221">
    <property type="entry name" value="ATP-BINDING CASSETTE SUB-FAMILY B"/>
    <property type="match status" value="1"/>
</dbReference>
<dbReference type="InterPro" id="IPR027417">
    <property type="entry name" value="P-loop_NTPase"/>
</dbReference>
<feature type="transmembrane region" description="Helical" evidence="7">
    <location>
        <begin position="238"/>
        <end position="260"/>
    </location>
</feature>
<dbReference type="Pfam" id="PF00005">
    <property type="entry name" value="ABC_tran"/>
    <property type="match status" value="1"/>
</dbReference>
<evidence type="ECO:0000256" key="6">
    <source>
        <dbReference type="ARBA" id="ARBA00023136"/>
    </source>
</evidence>
<feature type="transmembrane region" description="Helical" evidence="7">
    <location>
        <begin position="64"/>
        <end position="89"/>
    </location>
</feature>
<dbReference type="InterPro" id="IPR017871">
    <property type="entry name" value="ABC_transporter-like_CS"/>
</dbReference>
<keyword evidence="4" id="KW-0067">ATP-binding</keyword>
<dbReference type="NCBIfam" id="TIGR02857">
    <property type="entry name" value="CydD"/>
    <property type="match status" value="1"/>
</dbReference>
<feature type="transmembrane region" description="Helical" evidence="7">
    <location>
        <begin position="25"/>
        <end position="52"/>
    </location>
</feature>
<evidence type="ECO:0000256" key="4">
    <source>
        <dbReference type="ARBA" id="ARBA00022840"/>
    </source>
</evidence>
<dbReference type="Gene3D" id="1.20.1560.10">
    <property type="entry name" value="ABC transporter type 1, transmembrane domain"/>
    <property type="match status" value="1"/>
</dbReference>
<evidence type="ECO:0000256" key="1">
    <source>
        <dbReference type="ARBA" id="ARBA00004651"/>
    </source>
</evidence>
<evidence type="ECO:0000256" key="5">
    <source>
        <dbReference type="ARBA" id="ARBA00022989"/>
    </source>
</evidence>
<sequence length="534" mass="55467">MTALSPDAVAPAAWLKSAGRPWRRLATLAGLLTVADVGPAIGFAAGLALAISNFDAGLAAAAPWLALAAFSLVVRALIGQVAVVVGARLGRAVKTQVRGQLLADLFGRGVRSHDRLTALVEGVSALDGYFARFAPLRLAAGLSPLLLIAAAAVASPVAAGVLLFTLFPFIVGMALAGTAAAGESRRQFQALERLSGLFVDRIRTLPAILAFDAVAPTTDRIAKAADELERRTARVMRIAFLSSGVLEFFSALSVALIAVYCGFNLLRLLPVPVPETLDLPRAFFVLALAPEVYQPLRRLAAAYHDRQAAEAAAPSLVTPPSIRRSHAALGDLAPAIRFRDVAIAYDGRAPVVRNFDLDVAPGQIVALMGASGAGKSSLLHLLLGLAPLTDGEVEIGAARLSIDGDVAGRIAWASQQPIVVPGDLACNIALADPASCPGRVTMAARTAGLSGDLNRRIDERGGGLSGGERRRLGLARALLKRAPILLLDEPTANLDPISEQAMIAVIAKAARGRTTLIATHSAAVAALADRVVRL</sequence>
<dbReference type="CDD" id="cd03228">
    <property type="entry name" value="ABCC_MRP_Like"/>
    <property type="match status" value="1"/>
</dbReference>
<dbReference type="SMART" id="SM00382">
    <property type="entry name" value="AAA"/>
    <property type="match status" value="1"/>
</dbReference>
<feature type="domain" description="ABC transporter" evidence="8">
    <location>
        <begin position="336"/>
        <end position="534"/>
    </location>
</feature>